<organism evidence="1 2">
    <name type="scientific">Evtepia gabavorous</name>
    <dbReference type="NCBI Taxonomy" id="2211183"/>
    <lineage>
        <taxon>Bacteria</taxon>
        <taxon>Bacillati</taxon>
        <taxon>Bacillota</taxon>
        <taxon>Clostridia</taxon>
        <taxon>Eubacteriales</taxon>
        <taxon>Evtepia</taxon>
    </lineage>
</organism>
<evidence type="ECO:0000313" key="2">
    <source>
        <dbReference type="Proteomes" id="UP000260649"/>
    </source>
</evidence>
<dbReference type="EMBL" id="QQRQ01000006">
    <property type="protein sequence ID" value="RFT06821.1"/>
    <property type="molecule type" value="Genomic_DNA"/>
</dbReference>
<name>A0A3E2B4B1_9FIRM</name>
<sequence length="279" mass="30910">MRKRPVSIAILLLVLGFVLLYYTMQKQYMEFQNTCNQKMEELRNTALLWESNGLLEDSFVSGTFCAESGTAQLYIEVSPVEKSEELQVVLTCQGKAFPLTRTGSRFMGELEVPADTVCRISQVTVTSGQAVQTASLGWVINTKDMIFPQVESTYYGKGKSVPAGEPATFSGTIECTVSWPGILREEIVDAELIKRVNGQACDSHSLRVRDMEEGSVLKGRFTATPTEEEPVTYLVHITLASGLELYHTALDLPQPGVEHFMCNLKTEVYSRTGVLLATM</sequence>
<protein>
    <submittedName>
        <fullName evidence="1">Uncharacterized protein</fullName>
    </submittedName>
</protein>
<gene>
    <name evidence="1" type="ORF">DV520_05050</name>
</gene>
<accession>A0A3E2B4B1</accession>
<dbReference type="Proteomes" id="UP000260649">
    <property type="component" value="Unassembled WGS sequence"/>
</dbReference>
<evidence type="ECO:0000313" key="1">
    <source>
        <dbReference type="EMBL" id="RFT06821.1"/>
    </source>
</evidence>
<keyword evidence="2" id="KW-1185">Reference proteome</keyword>
<dbReference type="GeneID" id="97995102"/>
<comment type="caution">
    <text evidence="1">The sequence shown here is derived from an EMBL/GenBank/DDBJ whole genome shotgun (WGS) entry which is preliminary data.</text>
</comment>
<dbReference type="RefSeq" id="WP_117141999.1">
    <property type="nucleotide sequence ID" value="NZ_CAKXKJ010000006.1"/>
</dbReference>
<dbReference type="AlphaFoldDB" id="A0A3E2B4B1"/>
<reference evidence="1 2" key="1">
    <citation type="submission" date="2018-07" db="EMBL/GenBank/DDBJ databases">
        <title>GABA Modulating Bacteria of the Human Gut Microbiota.</title>
        <authorList>
            <person name="Strandwitz P."/>
            <person name="Kim K.H."/>
            <person name="Terekhova D."/>
            <person name="Liu J.K."/>
            <person name="Sharma A."/>
            <person name="Levering J."/>
            <person name="Mcdonald D."/>
            <person name="Dietrich D."/>
            <person name="Ramadhar T.R."/>
            <person name="Lekbua A."/>
            <person name="Mroue N."/>
            <person name="Liston C."/>
            <person name="Stewart E.J."/>
            <person name="Dubin M.J."/>
            <person name="Zengler K."/>
            <person name="Knight R."/>
            <person name="Gilbert J.A."/>
            <person name="Clardy J."/>
            <person name="Lewis K."/>
        </authorList>
    </citation>
    <scope>NUCLEOTIDE SEQUENCE [LARGE SCALE GENOMIC DNA]</scope>
    <source>
        <strain evidence="1 2">KLE1738</strain>
    </source>
</reference>
<proteinExistence type="predicted"/>